<protein>
    <submittedName>
        <fullName evidence="7">GtrA-like protein</fullName>
    </submittedName>
</protein>
<evidence type="ECO:0000256" key="5">
    <source>
        <dbReference type="ARBA" id="ARBA00023136"/>
    </source>
</evidence>
<evidence type="ECO:0000256" key="1">
    <source>
        <dbReference type="ARBA" id="ARBA00004141"/>
    </source>
</evidence>
<dbReference type="Proteomes" id="UP000254893">
    <property type="component" value="Unassembled WGS sequence"/>
</dbReference>
<name>A0A380B9C0_SPHSI</name>
<sequence length="127" mass="14164">MKQKIGAFIKAQASAFIGGAFDYAVMVFCKEVIGIDVKNAIRISGSLGAVVNFTLNRYWAFKKSDSPVGNQIWKFILVVLGSIFLKSEGTPLVSNLLHIDYKIGRLAVELIVSLGFNYPLQRFWVFK</sequence>
<gene>
    <name evidence="7" type="ORF">NCTC11388_00264</name>
</gene>
<dbReference type="RefSeq" id="WP_003000354.1">
    <property type="nucleotide sequence ID" value="NZ_CP068084.1"/>
</dbReference>
<dbReference type="GO" id="GO:0005886">
    <property type="term" value="C:plasma membrane"/>
    <property type="evidence" value="ECO:0007669"/>
    <property type="project" value="TreeGrafter"/>
</dbReference>
<dbReference type="PANTHER" id="PTHR38459:SF1">
    <property type="entry name" value="PROPHAGE BACTOPRENOL-LINKED GLUCOSE TRANSLOCASE HOMOLOG"/>
    <property type="match status" value="1"/>
</dbReference>
<proteinExistence type="inferred from homology"/>
<dbReference type="PANTHER" id="PTHR38459">
    <property type="entry name" value="PROPHAGE BACTOPRENOL-LINKED GLUCOSE TRANSLOCASE HOMOLOG"/>
    <property type="match status" value="1"/>
</dbReference>
<evidence type="ECO:0000256" key="4">
    <source>
        <dbReference type="ARBA" id="ARBA00022989"/>
    </source>
</evidence>
<comment type="similarity">
    <text evidence="2">Belongs to the GtrA family.</text>
</comment>
<evidence type="ECO:0000259" key="6">
    <source>
        <dbReference type="Pfam" id="PF04138"/>
    </source>
</evidence>
<dbReference type="InterPro" id="IPR007267">
    <property type="entry name" value="GtrA_DPMS_TM"/>
</dbReference>
<keyword evidence="5" id="KW-0472">Membrane</keyword>
<reference evidence="7 8" key="1">
    <citation type="submission" date="2018-06" db="EMBL/GenBank/DDBJ databases">
        <authorList>
            <consortium name="Pathogen Informatics"/>
            <person name="Doyle S."/>
        </authorList>
    </citation>
    <scope>NUCLEOTIDE SEQUENCE [LARGE SCALE GENOMIC DNA]</scope>
    <source>
        <strain evidence="7 8">NCTC11388</strain>
    </source>
</reference>
<accession>A0A380B9C0</accession>
<comment type="subcellular location">
    <subcellularLocation>
        <location evidence="1">Membrane</location>
        <topology evidence="1">Multi-pass membrane protein</topology>
    </subcellularLocation>
</comment>
<dbReference type="Pfam" id="PF04138">
    <property type="entry name" value="GtrA_DPMS_TM"/>
    <property type="match status" value="1"/>
</dbReference>
<dbReference type="GO" id="GO:0000271">
    <property type="term" value="P:polysaccharide biosynthetic process"/>
    <property type="evidence" value="ECO:0007669"/>
    <property type="project" value="InterPro"/>
</dbReference>
<keyword evidence="4" id="KW-1133">Transmembrane helix</keyword>
<evidence type="ECO:0000313" key="7">
    <source>
        <dbReference type="EMBL" id="SUI97170.1"/>
    </source>
</evidence>
<evidence type="ECO:0000256" key="2">
    <source>
        <dbReference type="ARBA" id="ARBA00009399"/>
    </source>
</evidence>
<feature type="domain" description="GtrA/DPMS transmembrane" evidence="6">
    <location>
        <begin position="17"/>
        <end position="126"/>
    </location>
</feature>
<dbReference type="GeneID" id="95428194"/>
<dbReference type="InterPro" id="IPR051401">
    <property type="entry name" value="GtrA_CellWall_Glycosyl"/>
</dbReference>
<organism evidence="7 8">
    <name type="scientific">Sphingobacterium spiritivorum</name>
    <name type="common">Flavobacterium spiritivorum</name>
    <dbReference type="NCBI Taxonomy" id="258"/>
    <lineage>
        <taxon>Bacteria</taxon>
        <taxon>Pseudomonadati</taxon>
        <taxon>Bacteroidota</taxon>
        <taxon>Sphingobacteriia</taxon>
        <taxon>Sphingobacteriales</taxon>
        <taxon>Sphingobacteriaceae</taxon>
        <taxon>Sphingobacterium</taxon>
    </lineage>
</organism>
<dbReference type="EMBL" id="UGYW01000001">
    <property type="protein sequence ID" value="SUI97170.1"/>
    <property type="molecule type" value="Genomic_DNA"/>
</dbReference>
<evidence type="ECO:0000256" key="3">
    <source>
        <dbReference type="ARBA" id="ARBA00022692"/>
    </source>
</evidence>
<dbReference type="AlphaFoldDB" id="A0A380B9C0"/>
<evidence type="ECO:0000313" key="8">
    <source>
        <dbReference type="Proteomes" id="UP000254893"/>
    </source>
</evidence>
<keyword evidence="3" id="KW-0812">Transmembrane</keyword>